<name>M1V6S5_CYAM1</name>
<comment type="subcellular location">
    <subcellularLocation>
        <location evidence="1">Membrane</location>
        <topology evidence="1">Multi-pass membrane protein</topology>
    </subcellularLocation>
</comment>
<dbReference type="GO" id="GO:0005783">
    <property type="term" value="C:endoplasmic reticulum"/>
    <property type="evidence" value="ECO:0007669"/>
    <property type="project" value="TreeGrafter"/>
</dbReference>
<dbReference type="PANTHER" id="PTHR12703:SF4">
    <property type="entry name" value="TRANSMEMBRANE PROTEIN 33"/>
    <property type="match status" value="1"/>
</dbReference>
<gene>
    <name evidence="7" type="ORF">CYME_CMR216C</name>
</gene>
<keyword evidence="5 6" id="KW-0472">Membrane</keyword>
<comment type="similarity">
    <text evidence="2">Belongs to the PER33/POM33 family.</text>
</comment>
<dbReference type="Pfam" id="PF03661">
    <property type="entry name" value="TMEM33_Pom33"/>
    <property type="match status" value="1"/>
</dbReference>
<feature type="transmembrane region" description="Helical" evidence="6">
    <location>
        <begin position="255"/>
        <end position="273"/>
    </location>
</feature>
<protein>
    <submittedName>
        <fullName evidence="7">Uncharacterized protein</fullName>
    </submittedName>
</protein>
<evidence type="ECO:0000256" key="6">
    <source>
        <dbReference type="SAM" id="Phobius"/>
    </source>
</evidence>
<dbReference type="GO" id="GO:0061024">
    <property type="term" value="P:membrane organization"/>
    <property type="evidence" value="ECO:0007669"/>
    <property type="project" value="TreeGrafter"/>
</dbReference>
<dbReference type="PANTHER" id="PTHR12703">
    <property type="entry name" value="TRANSMEMBRANE PROTEIN 33"/>
    <property type="match status" value="1"/>
</dbReference>
<dbReference type="AlphaFoldDB" id="M1V6S5"/>
<dbReference type="EMBL" id="AP006500">
    <property type="protein sequence ID" value="BAM82450.1"/>
    <property type="molecule type" value="Genomic_DNA"/>
</dbReference>
<reference evidence="7 8" key="2">
    <citation type="journal article" date="2007" name="BMC Biol.">
        <title>A 100%-complete sequence reveals unusually simple genomic features in the hot-spring red alga Cyanidioschyzon merolae.</title>
        <authorList>
            <person name="Nozaki H."/>
            <person name="Takano H."/>
            <person name="Misumi O."/>
            <person name="Terasawa K."/>
            <person name="Matsuzaki M."/>
            <person name="Maruyama S."/>
            <person name="Nishida K."/>
            <person name="Yagisawa F."/>
            <person name="Yoshida Y."/>
            <person name="Fujiwara T."/>
            <person name="Takio S."/>
            <person name="Tamura K."/>
            <person name="Chung S.J."/>
            <person name="Nakamura S."/>
            <person name="Kuroiwa H."/>
            <person name="Tanaka K."/>
            <person name="Sato N."/>
            <person name="Kuroiwa T."/>
        </authorList>
    </citation>
    <scope>NUCLEOTIDE SEQUENCE [LARGE SCALE GENOMIC DNA]</scope>
    <source>
        <strain evidence="7 8">10D</strain>
    </source>
</reference>
<reference evidence="7 8" key="1">
    <citation type="journal article" date="2004" name="Nature">
        <title>Genome sequence of the ultrasmall unicellular red alga Cyanidioschyzon merolae 10D.</title>
        <authorList>
            <person name="Matsuzaki M."/>
            <person name="Misumi O."/>
            <person name="Shin-i T."/>
            <person name="Maruyama S."/>
            <person name="Takahara M."/>
            <person name="Miyagishima S."/>
            <person name="Mori T."/>
            <person name="Nishida K."/>
            <person name="Yagisawa F."/>
            <person name="Nishida K."/>
            <person name="Yoshida Y."/>
            <person name="Nishimura Y."/>
            <person name="Nakao S."/>
            <person name="Kobayashi T."/>
            <person name="Momoyama Y."/>
            <person name="Higashiyama T."/>
            <person name="Minoda A."/>
            <person name="Sano M."/>
            <person name="Nomoto H."/>
            <person name="Oishi K."/>
            <person name="Hayashi H."/>
            <person name="Ohta F."/>
            <person name="Nishizaka S."/>
            <person name="Haga S."/>
            <person name="Miura S."/>
            <person name="Morishita T."/>
            <person name="Kabeya Y."/>
            <person name="Terasawa K."/>
            <person name="Suzuki Y."/>
            <person name="Ishii Y."/>
            <person name="Asakawa S."/>
            <person name="Takano H."/>
            <person name="Ohta N."/>
            <person name="Kuroiwa H."/>
            <person name="Tanaka K."/>
            <person name="Shimizu N."/>
            <person name="Sugano S."/>
            <person name="Sato N."/>
            <person name="Nozaki H."/>
            <person name="Ogasawara N."/>
            <person name="Kohara Y."/>
            <person name="Kuroiwa T."/>
        </authorList>
    </citation>
    <scope>NUCLEOTIDE SEQUENCE [LARGE SCALE GENOMIC DNA]</scope>
    <source>
        <strain evidence="7 8">10D</strain>
    </source>
</reference>
<dbReference type="GeneID" id="16996749"/>
<dbReference type="KEGG" id="cme:CYME_CMR216C"/>
<keyword evidence="8" id="KW-1185">Reference proteome</keyword>
<dbReference type="Proteomes" id="UP000007014">
    <property type="component" value="Chromosome 18"/>
</dbReference>
<evidence type="ECO:0000256" key="2">
    <source>
        <dbReference type="ARBA" id="ARBA00007322"/>
    </source>
</evidence>
<dbReference type="InterPro" id="IPR051645">
    <property type="entry name" value="PER33/POM33_regulator"/>
</dbReference>
<dbReference type="GO" id="GO:0016020">
    <property type="term" value="C:membrane"/>
    <property type="evidence" value="ECO:0007669"/>
    <property type="project" value="UniProtKB-SubCell"/>
</dbReference>
<dbReference type="Gramene" id="CMR216CT">
    <property type="protein sequence ID" value="CMR216CT"/>
    <property type="gene ID" value="CMR216C"/>
</dbReference>
<dbReference type="GO" id="GO:0071786">
    <property type="term" value="P:endoplasmic reticulum tubular network organization"/>
    <property type="evidence" value="ECO:0007669"/>
    <property type="project" value="TreeGrafter"/>
</dbReference>
<dbReference type="InterPro" id="IPR005344">
    <property type="entry name" value="TMEM33/Pom33"/>
</dbReference>
<evidence type="ECO:0000256" key="3">
    <source>
        <dbReference type="ARBA" id="ARBA00022692"/>
    </source>
</evidence>
<evidence type="ECO:0000256" key="5">
    <source>
        <dbReference type="ARBA" id="ARBA00023136"/>
    </source>
</evidence>
<dbReference type="OMA" id="HEDFAFI"/>
<evidence type="ECO:0000256" key="4">
    <source>
        <dbReference type="ARBA" id="ARBA00022989"/>
    </source>
</evidence>
<accession>M1V6S5</accession>
<keyword evidence="3 6" id="KW-0812">Transmembrane</keyword>
<sequence>MPLVEDAAEAAEEAFKRYPFDTDEAWQRFRRAAEVTAPSAEVEERLRRAFFRRYIDPSLPLKPQSSRAVPADAAAGERTQFARTYSNDWRQRTWKCVQACRQAAWAGFQRSGASDLGPVLDLCILVAATGTFWMGTGPLVGWTWVGVFLSLAWTCYQSWQRLPREWPGRVRLERALASADLIPRLFFVSVGVQLHHPVALRLAMASLITTFVYDRLLPLFESATASAQVLRWFLAPTKQRHLAAYLRQHESRARLLAAYAEAALFIFLLASIFTPQRSFLAVLVLYRYLQLRYLSCPFTRLVWQHIEMQLDMWSTWLPPTLRELYGRAKTVLMQMVGATRLQTPTASTSTRHH</sequence>
<organism evidence="7 8">
    <name type="scientific">Cyanidioschyzon merolae (strain NIES-3377 / 10D)</name>
    <name type="common">Unicellular red alga</name>
    <dbReference type="NCBI Taxonomy" id="280699"/>
    <lineage>
        <taxon>Eukaryota</taxon>
        <taxon>Rhodophyta</taxon>
        <taxon>Bangiophyceae</taxon>
        <taxon>Cyanidiales</taxon>
        <taxon>Cyanidiaceae</taxon>
        <taxon>Cyanidioschyzon</taxon>
    </lineage>
</organism>
<evidence type="ECO:0000256" key="1">
    <source>
        <dbReference type="ARBA" id="ARBA00004141"/>
    </source>
</evidence>
<dbReference type="OrthoDB" id="10530215at2759"/>
<evidence type="ECO:0000313" key="8">
    <source>
        <dbReference type="Proteomes" id="UP000007014"/>
    </source>
</evidence>
<dbReference type="RefSeq" id="XP_005538486.1">
    <property type="nucleotide sequence ID" value="XM_005538429.1"/>
</dbReference>
<evidence type="ECO:0000313" key="7">
    <source>
        <dbReference type="EMBL" id="BAM82450.1"/>
    </source>
</evidence>
<keyword evidence="4 6" id="KW-1133">Transmembrane helix</keyword>
<proteinExistence type="inferred from homology"/>
<feature type="transmembrane region" description="Helical" evidence="6">
    <location>
        <begin position="139"/>
        <end position="156"/>
    </location>
</feature>
<dbReference type="HOGENOM" id="CLU_786104_0_0_1"/>